<dbReference type="AlphaFoldDB" id="A0AAD7FNK2"/>
<gene>
    <name evidence="2" type="ORF">FB45DRAFT_1059629</name>
</gene>
<dbReference type="Proteomes" id="UP001221142">
    <property type="component" value="Unassembled WGS sequence"/>
</dbReference>
<comment type="caution">
    <text evidence="2">The sequence shown here is derived from an EMBL/GenBank/DDBJ whole genome shotgun (WGS) entry which is preliminary data.</text>
</comment>
<evidence type="ECO:0000256" key="1">
    <source>
        <dbReference type="SAM" id="MobiDB-lite"/>
    </source>
</evidence>
<evidence type="ECO:0000313" key="2">
    <source>
        <dbReference type="EMBL" id="KAJ7629003.1"/>
    </source>
</evidence>
<proteinExistence type="predicted"/>
<keyword evidence="3" id="KW-1185">Reference proteome</keyword>
<organism evidence="2 3">
    <name type="scientific">Roridomyces roridus</name>
    <dbReference type="NCBI Taxonomy" id="1738132"/>
    <lineage>
        <taxon>Eukaryota</taxon>
        <taxon>Fungi</taxon>
        <taxon>Dikarya</taxon>
        <taxon>Basidiomycota</taxon>
        <taxon>Agaricomycotina</taxon>
        <taxon>Agaricomycetes</taxon>
        <taxon>Agaricomycetidae</taxon>
        <taxon>Agaricales</taxon>
        <taxon>Marasmiineae</taxon>
        <taxon>Mycenaceae</taxon>
        <taxon>Roridomyces</taxon>
    </lineage>
</organism>
<evidence type="ECO:0000313" key="3">
    <source>
        <dbReference type="Proteomes" id="UP001221142"/>
    </source>
</evidence>
<feature type="region of interest" description="Disordered" evidence="1">
    <location>
        <begin position="19"/>
        <end position="40"/>
    </location>
</feature>
<name>A0AAD7FNK2_9AGAR</name>
<reference evidence="2" key="1">
    <citation type="submission" date="2023-03" db="EMBL/GenBank/DDBJ databases">
        <title>Massive genome expansion in bonnet fungi (Mycena s.s.) driven by repeated elements and novel gene families across ecological guilds.</title>
        <authorList>
            <consortium name="Lawrence Berkeley National Laboratory"/>
            <person name="Harder C.B."/>
            <person name="Miyauchi S."/>
            <person name="Viragh M."/>
            <person name="Kuo A."/>
            <person name="Thoen E."/>
            <person name="Andreopoulos B."/>
            <person name="Lu D."/>
            <person name="Skrede I."/>
            <person name="Drula E."/>
            <person name="Henrissat B."/>
            <person name="Morin E."/>
            <person name="Kohler A."/>
            <person name="Barry K."/>
            <person name="LaButti K."/>
            <person name="Morin E."/>
            <person name="Salamov A."/>
            <person name="Lipzen A."/>
            <person name="Mereny Z."/>
            <person name="Hegedus B."/>
            <person name="Baldrian P."/>
            <person name="Stursova M."/>
            <person name="Weitz H."/>
            <person name="Taylor A."/>
            <person name="Grigoriev I.V."/>
            <person name="Nagy L.G."/>
            <person name="Martin F."/>
            <person name="Kauserud H."/>
        </authorList>
    </citation>
    <scope>NUCLEOTIDE SEQUENCE</scope>
    <source>
        <strain evidence="2">9284</strain>
    </source>
</reference>
<accession>A0AAD7FNK2</accession>
<sequence>MFRLRRVAKISSSRRTVSSVAGVRDRNQINAQPTHNLKPDDPNYYSTDHALFFDDPFPLPVLAVALERYKLVYAKWHKLRHIPLPNRFSSDWRYWYHGMQVHAVEGWQESLFAFAASNGEYYFWDGAATVLEKYVGQRFESHEDFLRNLDGPGELVPMAMVRSSPRARRS</sequence>
<dbReference type="EMBL" id="JARKIF010000010">
    <property type="protein sequence ID" value="KAJ7629003.1"/>
    <property type="molecule type" value="Genomic_DNA"/>
</dbReference>
<protein>
    <submittedName>
        <fullName evidence="2">Uncharacterized protein</fullName>
    </submittedName>
</protein>